<keyword evidence="3" id="KW-1185">Reference proteome</keyword>
<comment type="caution">
    <text evidence="2">The sequence shown here is derived from an EMBL/GenBank/DDBJ whole genome shotgun (WGS) entry which is preliminary data.</text>
</comment>
<evidence type="ECO:0000256" key="1">
    <source>
        <dbReference type="SAM" id="MobiDB-lite"/>
    </source>
</evidence>
<organism evidence="2 3">
    <name type="scientific">Marmota monax</name>
    <name type="common">Woodchuck</name>
    <dbReference type="NCBI Taxonomy" id="9995"/>
    <lineage>
        <taxon>Eukaryota</taxon>
        <taxon>Metazoa</taxon>
        <taxon>Chordata</taxon>
        <taxon>Craniata</taxon>
        <taxon>Vertebrata</taxon>
        <taxon>Euteleostomi</taxon>
        <taxon>Mammalia</taxon>
        <taxon>Eutheria</taxon>
        <taxon>Euarchontoglires</taxon>
        <taxon>Glires</taxon>
        <taxon>Rodentia</taxon>
        <taxon>Sciuromorpha</taxon>
        <taxon>Sciuridae</taxon>
        <taxon>Xerinae</taxon>
        <taxon>Marmotini</taxon>
        <taxon>Marmota</taxon>
    </lineage>
</organism>
<protein>
    <submittedName>
        <fullName evidence="2">Uncharacterized protein</fullName>
    </submittedName>
</protein>
<accession>A0A5E4AY22</accession>
<gene>
    <name evidence="2" type="ORF">MONAX_5E047216</name>
</gene>
<feature type="region of interest" description="Disordered" evidence="1">
    <location>
        <begin position="37"/>
        <end position="64"/>
    </location>
</feature>
<sequence length="165" mass="17383">MVKKPVGNAPSLDLDASGAYSGLTLLAGEQAVGRSSRAPCTAERGPWRAGRFPDRSHGRGGGAFEQPRLSSGGLRAPQGNLLPVVAGSVHDCFCLIHTQCHWLLVALRSGVASASGSVTAWICIPVLWYFNTVGLKEIPFPLSAVLNILCLNLQTSERTPCLTCG</sequence>
<reference evidence="2" key="1">
    <citation type="submission" date="2019-04" db="EMBL/GenBank/DDBJ databases">
        <authorList>
            <person name="Alioto T."/>
            <person name="Alioto T."/>
        </authorList>
    </citation>
    <scope>NUCLEOTIDE SEQUENCE [LARGE SCALE GENOMIC DNA]</scope>
</reference>
<evidence type="ECO:0000313" key="2">
    <source>
        <dbReference type="EMBL" id="VTJ61382.1"/>
    </source>
</evidence>
<dbReference type="Proteomes" id="UP000335636">
    <property type="component" value="Unassembled WGS sequence"/>
</dbReference>
<proteinExistence type="predicted"/>
<name>A0A5E4AY22_MARMO</name>
<dbReference type="AlphaFoldDB" id="A0A5E4AY22"/>
<evidence type="ECO:0000313" key="3">
    <source>
        <dbReference type="Proteomes" id="UP000335636"/>
    </source>
</evidence>
<dbReference type="EMBL" id="CABDUW010000172">
    <property type="protein sequence ID" value="VTJ61382.1"/>
    <property type="molecule type" value="Genomic_DNA"/>
</dbReference>